<sequence precursor="true">MRHIRLAALTACLALMLTTSRLPAAGQDRDKPADEATALAVKLTTEGAALFDTMNAKAMADTYTEEGEIVMTLRGGDGNKKTERYVGRPEVEKHYGKLFEKPQTIKSRNHVEYAKLVAPDMLVIAGTFDVNTLQSDSPKVPFYQVRVKEGDKWLVSSMRIIVVLK</sequence>
<dbReference type="SUPFAM" id="SSF54427">
    <property type="entry name" value="NTF2-like"/>
    <property type="match status" value="1"/>
</dbReference>
<dbReference type="RefSeq" id="WP_148597444.1">
    <property type="nucleotide sequence ID" value="NZ_CP042997.1"/>
</dbReference>
<evidence type="ECO:0000256" key="1">
    <source>
        <dbReference type="SAM" id="SignalP"/>
    </source>
</evidence>
<accession>A0A5B9WBU4</accession>
<gene>
    <name evidence="2" type="ORF">OJF2_65390</name>
</gene>
<dbReference type="EMBL" id="CP042997">
    <property type="protein sequence ID" value="QEH37943.1"/>
    <property type="molecule type" value="Genomic_DNA"/>
</dbReference>
<evidence type="ECO:0000313" key="3">
    <source>
        <dbReference type="Proteomes" id="UP000324233"/>
    </source>
</evidence>
<dbReference type="Gene3D" id="3.10.450.50">
    <property type="match status" value="1"/>
</dbReference>
<dbReference type="Proteomes" id="UP000324233">
    <property type="component" value="Chromosome"/>
</dbReference>
<dbReference type="AlphaFoldDB" id="A0A5B9WBU4"/>
<evidence type="ECO:0000313" key="2">
    <source>
        <dbReference type="EMBL" id="QEH37943.1"/>
    </source>
</evidence>
<keyword evidence="1" id="KW-0732">Signal</keyword>
<dbReference type="OrthoDB" id="284600at2"/>
<feature type="signal peptide" evidence="1">
    <location>
        <begin position="1"/>
        <end position="24"/>
    </location>
</feature>
<organism evidence="2 3">
    <name type="scientific">Aquisphaera giovannonii</name>
    <dbReference type="NCBI Taxonomy" id="406548"/>
    <lineage>
        <taxon>Bacteria</taxon>
        <taxon>Pseudomonadati</taxon>
        <taxon>Planctomycetota</taxon>
        <taxon>Planctomycetia</taxon>
        <taxon>Isosphaerales</taxon>
        <taxon>Isosphaeraceae</taxon>
        <taxon>Aquisphaera</taxon>
    </lineage>
</organism>
<dbReference type="InterPro" id="IPR032710">
    <property type="entry name" value="NTF2-like_dom_sf"/>
</dbReference>
<protein>
    <recommendedName>
        <fullName evidence="4">DUF4440 domain-containing protein</fullName>
    </recommendedName>
</protein>
<dbReference type="KEGG" id="agv:OJF2_65390"/>
<evidence type="ECO:0008006" key="4">
    <source>
        <dbReference type="Google" id="ProtNLM"/>
    </source>
</evidence>
<feature type="chain" id="PRO_5022831638" description="DUF4440 domain-containing protein" evidence="1">
    <location>
        <begin position="25"/>
        <end position="165"/>
    </location>
</feature>
<reference evidence="2 3" key="1">
    <citation type="submission" date="2019-08" db="EMBL/GenBank/DDBJ databases">
        <title>Deep-cultivation of Planctomycetes and their phenomic and genomic characterization uncovers novel biology.</title>
        <authorList>
            <person name="Wiegand S."/>
            <person name="Jogler M."/>
            <person name="Boedeker C."/>
            <person name="Pinto D."/>
            <person name="Vollmers J."/>
            <person name="Rivas-Marin E."/>
            <person name="Kohn T."/>
            <person name="Peeters S.H."/>
            <person name="Heuer A."/>
            <person name="Rast P."/>
            <person name="Oberbeckmann S."/>
            <person name="Bunk B."/>
            <person name="Jeske O."/>
            <person name="Meyerdierks A."/>
            <person name="Storesund J.E."/>
            <person name="Kallscheuer N."/>
            <person name="Luecker S."/>
            <person name="Lage O.M."/>
            <person name="Pohl T."/>
            <person name="Merkel B.J."/>
            <person name="Hornburger P."/>
            <person name="Mueller R.-W."/>
            <person name="Bruemmer F."/>
            <person name="Labrenz M."/>
            <person name="Spormann A.M."/>
            <person name="Op den Camp H."/>
            <person name="Overmann J."/>
            <person name="Amann R."/>
            <person name="Jetten M.S.M."/>
            <person name="Mascher T."/>
            <person name="Medema M.H."/>
            <person name="Devos D.P."/>
            <person name="Kaster A.-K."/>
            <person name="Ovreas L."/>
            <person name="Rohde M."/>
            <person name="Galperin M.Y."/>
            <person name="Jogler C."/>
        </authorList>
    </citation>
    <scope>NUCLEOTIDE SEQUENCE [LARGE SCALE GENOMIC DNA]</scope>
    <source>
        <strain evidence="2 3">OJF2</strain>
    </source>
</reference>
<keyword evidence="3" id="KW-1185">Reference proteome</keyword>
<proteinExistence type="predicted"/>
<name>A0A5B9WBU4_9BACT</name>